<evidence type="ECO:0000256" key="5">
    <source>
        <dbReference type="ARBA" id="ARBA00023143"/>
    </source>
</evidence>
<accession>C1DW14</accession>
<keyword evidence="4 7" id="KW-0472">Membrane</keyword>
<feature type="compositionally biased region" description="Polar residues" evidence="8">
    <location>
        <begin position="81"/>
        <end position="92"/>
    </location>
</feature>
<comment type="function">
    <text evidence="1 7">Assembles around the rod to form the L-ring and probably protects the motor/basal body from shearing forces during rotation.</text>
</comment>
<dbReference type="HAMAP" id="MF_00415">
    <property type="entry name" value="FlgH"/>
    <property type="match status" value="1"/>
</dbReference>
<feature type="signal peptide" evidence="9">
    <location>
        <begin position="1"/>
        <end position="20"/>
    </location>
</feature>
<sequence length="223" mass="24225">MKLKKLVLILSAFVIGCASKKDEYAKPYNPVPPDIPQEKVSRTAGSLYTGSYNNLFTDSKAFNVGDIITIKVVETIAGQTASGTNTQEQSKMSLGVPSPTIMGKQVPNKTPIAGITENNSDSYKGTASTNRSSKLIATISARVTKVYPNGNLFIVGKKVVKVNDDYQTLVISGIVKPTDILQDNSVDSSRISDMYVEYNGEGYIADSTKPGWLAQFLKKIWPF</sequence>
<dbReference type="HOGENOM" id="CLU_069313_0_0_0"/>
<proteinExistence type="inferred from homology"/>
<dbReference type="KEGG" id="saf:SULAZ_1334"/>
<dbReference type="GO" id="GO:0003774">
    <property type="term" value="F:cytoskeletal motor activity"/>
    <property type="evidence" value="ECO:0007669"/>
    <property type="project" value="InterPro"/>
</dbReference>
<comment type="subunit">
    <text evidence="7">The basal body constitutes a major portion of the flagellar organelle and consists of four rings (L,P,S, and M) mounted on a central rod.</text>
</comment>
<evidence type="ECO:0000256" key="6">
    <source>
        <dbReference type="ARBA" id="ARBA00023237"/>
    </source>
</evidence>
<dbReference type="PANTHER" id="PTHR34933">
    <property type="entry name" value="FLAGELLAR L-RING PROTEIN"/>
    <property type="match status" value="1"/>
</dbReference>
<dbReference type="AlphaFoldDB" id="C1DW14"/>
<organism evidence="10 11">
    <name type="scientific">Sulfurihydrogenibium azorense (strain DSM 15241 / OCM 825 / Az-Fu1)</name>
    <dbReference type="NCBI Taxonomy" id="204536"/>
    <lineage>
        <taxon>Bacteria</taxon>
        <taxon>Pseudomonadati</taxon>
        <taxon>Aquificota</taxon>
        <taxon>Aquificia</taxon>
        <taxon>Aquificales</taxon>
        <taxon>Hydrogenothermaceae</taxon>
        <taxon>Sulfurihydrogenibium</taxon>
    </lineage>
</organism>
<keyword evidence="5 7" id="KW-0975">Bacterial flagellum</keyword>
<dbReference type="InterPro" id="IPR000527">
    <property type="entry name" value="Flag_Lring"/>
</dbReference>
<dbReference type="PRINTS" id="PR01008">
    <property type="entry name" value="FLGLRINGFLGH"/>
</dbReference>
<keyword evidence="3 7" id="KW-0732">Signal</keyword>
<dbReference type="PROSITE" id="PS51257">
    <property type="entry name" value="PROKAR_LIPOPROTEIN"/>
    <property type="match status" value="1"/>
</dbReference>
<dbReference type="OrthoDB" id="9789227at2"/>
<evidence type="ECO:0000256" key="3">
    <source>
        <dbReference type="ARBA" id="ARBA00022729"/>
    </source>
</evidence>
<protein>
    <recommendedName>
        <fullName evidence="7">Flagellar L-ring protein</fullName>
    </recommendedName>
    <alternativeName>
        <fullName evidence="7">Basal body L-ring protein</fullName>
    </alternativeName>
</protein>
<keyword evidence="6 7" id="KW-0998">Cell outer membrane</keyword>
<comment type="subcellular location">
    <subcellularLocation>
        <location evidence="7">Cell outer membrane</location>
        <topology evidence="7">Lipid-anchor</topology>
    </subcellularLocation>
    <subcellularLocation>
        <location evidence="7">Bacterial flagellum basal body</location>
    </subcellularLocation>
</comment>
<evidence type="ECO:0000256" key="4">
    <source>
        <dbReference type="ARBA" id="ARBA00023136"/>
    </source>
</evidence>
<dbReference type="GO" id="GO:0071973">
    <property type="term" value="P:bacterial-type flagellum-dependent cell motility"/>
    <property type="evidence" value="ECO:0007669"/>
    <property type="project" value="InterPro"/>
</dbReference>
<comment type="similarity">
    <text evidence="2 7">Belongs to the FlgH family.</text>
</comment>
<dbReference type="Proteomes" id="UP000001369">
    <property type="component" value="Chromosome"/>
</dbReference>
<keyword evidence="10" id="KW-0969">Cilium</keyword>
<evidence type="ECO:0000313" key="10">
    <source>
        <dbReference type="EMBL" id="ACN99758.1"/>
    </source>
</evidence>
<reference evidence="10 11" key="1">
    <citation type="journal article" date="2009" name="J. Bacteriol.">
        <title>Complete and draft genome sequences of six members of the Aquificales.</title>
        <authorList>
            <person name="Reysenbach A.L."/>
            <person name="Hamamura N."/>
            <person name="Podar M."/>
            <person name="Griffiths E."/>
            <person name="Ferreira S."/>
            <person name="Hochstein R."/>
            <person name="Heidelberg J."/>
            <person name="Johnson J."/>
            <person name="Mead D."/>
            <person name="Pohorille A."/>
            <person name="Sarmiento M."/>
            <person name="Schweighofer K."/>
            <person name="Seshadri R."/>
            <person name="Voytek M.A."/>
        </authorList>
    </citation>
    <scope>NUCLEOTIDE SEQUENCE [LARGE SCALE GENOMIC DNA]</scope>
    <source>
        <strain evidence="11">Az-Fu1 / DSM 15241 / OCM 825</strain>
    </source>
</reference>
<keyword evidence="7" id="KW-0449">Lipoprotein</keyword>
<feature type="chain" id="PRO_5008950724" description="Flagellar L-ring protein" evidence="9">
    <location>
        <begin position="21"/>
        <end position="223"/>
    </location>
</feature>
<evidence type="ECO:0000256" key="2">
    <source>
        <dbReference type="ARBA" id="ARBA00006929"/>
    </source>
</evidence>
<dbReference type="GO" id="GO:0009427">
    <property type="term" value="C:bacterial-type flagellum basal body, distal rod, L ring"/>
    <property type="evidence" value="ECO:0007669"/>
    <property type="project" value="InterPro"/>
</dbReference>
<dbReference type="PANTHER" id="PTHR34933:SF1">
    <property type="entry name" value="FLAGELLAR L-RING PROTEIN"/>
    <property type="match status" value="1"/>
</dbReference>
<dbReference type="RefSeq" id="WP_012675066.1">
    <property type="nucleotide sequence ID" value="NC_012438.1"/>
</dbReference>
<name>C1DW14_SULAA</name>
<evidence type="ECO:0000256" key="1">
    <source>
        <dbReference type="ARBA" id="ARBA00002591"/>
    </source>
</evidence>
<keyword evidence="10" id="KW-0282">Flagellum</keyword>
<evidence type="ECO:0000256" key="9">
    <source>
        <dbReference type="SAM" id="SignalP"/>
    </source>
</evidence>
<dbReference type="eggNOG" id="COG2063">
    <property type="taxonomic scope" value="Bacteria"/>
</dbReference>
<evidence type="ECO:0000256" key="8">
    <source>
        <dbReference type="SAM" id="MobiDB-lite"/>
    </source>
</evidence>
<evidence type="ECO:0000313" key="11">
    <source>
        <dbReference type="Proteomes" id="UP000001369"/>
    </source>
</evidence>
<dbReference type="STRING" id="204536.SULAZ_1334"/>
<dbReference type="Pfam" id="PF02107">
    <property type="entry name" value="FlgH"/>
    <property type="match status" value="1"/>
</dbReference>
<gene>
    <name evidence="7 10" type="primary">flgH</name>
    <name evidence="10" type="ordered locus">SULAZ_1334</name>
</gene>
<dbReference type="EMBL" id="CP001229">
    <property type="protein sequence ID" value="ACN99758.1"/>
    <property type="molecule type" value="Genomic_DNA"/>
</dbReference>
<keyword evidence="11" id="KW-1185">Reference proteome</keyword>
<keyword evidence="10" id="KW-0966">Cell projection</keyword>
<feature type="region of interest" description="Disordered" evidence="8">
    <location>
        <begin position="81"/>
        <end position="100"/>
    </location>
</feature>
<dbReference type="GO" id="GO:0009279">
    <property type="term" value="C:cell outer membrane"/>
    <property type="evidence" value="ECO:0007669"/>
    <property type="project" value="UniProtKB-SubCell"/>
</dbReference>
<evidence type="ECO:0000256" key="7">
    <source>
        <dbReference type="HAMAP-Rule" id="MF_00415"/>
    </source>
</evidence>